<feature type="region of interest" description="Disordered" evidence="2">
    <location>
        <begin position="315"/>
        <end position="336"/>
    </location>
</feature>
<keyword evidence="4" id="KW-0540">Nuclease</keyword>
<dbReference type="Pfam" id="PF11740">
    <property type="entry name" value="KfrA_N"/>
    <property type="match status" value="1"/>
</dbReference>
<dbReference type="EMBL" id="JACHLP010000005">
    <property type="protein sequence ID" value="MBB4844252.1"/>
    <property type="molecule type" value="Genomic_DNA"/>
</dbReference>
<dbReference type="Proteomes" id="UP000562027">
    <property type="component" value="Unassembled WGS sequence"/>
</dbReference>
<evidence type="ECO:0000259" key="3">
    <source>
        <dbReference type="Pfam" id="PF11740"/>
    </source>
</evidence>
<evidence type="ECO:0000256" key="1">
    <source>
        <dbReference type="SAM" id="Coils"/>
    </source>
</evidence>
<dbReference type="GO" id="GO:0004527">
    <property type="term" value="F:exonuclease activity"/>
    <property type="evidence" value="ECO:0007669"/>
    <property type="project" value="UniProtKB-KW"/>
</dbReference>
<feature type="coiled-coil region" evidence="1">
    <location>
        <begin position="119"/>
        <end position="195"/>
    </location>
</feature>
<keyword evidence="4" id="KW-0378">Hydrolase</keyword>
<reference evidence="4 5" key="1">
    <citation type="submission" date="2020-08" db="EMBL/GenBank/DDBJ databases">
        <title>Functional genomics of gut bacteria from endangered species of beetles.</title>
        <authorList>
            <person name="Carlos-Shanley C."/>
        </authorList>
    </citation>
    <scope>NUCLEOTIDE SEQUENCE [LARGE SCALE GENOMIC DNA]</scope>
    <source>
        <strain evidence="4 5">S00239</strain>
    </source>
</reference>
<dbReference type="AlphaFoldDB" id="A0A840LC70"/>
<keyword evidence="1" id="KW-0175">Coiled coil</keyword>
<sequence>MSTETEIQAEVEALKARFSETKALYREVCALLFFRHGIAPTASKLYQYVRKGSMSVPAEALARFWEELRGKAKVQIDHPDLPEALKQAAADAVQTLWTQATDLAREELAALRLEAQASADQALADLARQEASNQGLQAQILESRTAASDLRAEHRQLNDELQSERRSHAASLARADELQRQVNELLFQQERVRADFAAELEKSRTAVQASEERALGSERRALLEIDRERVARANAEKQLEALRAKQLEAERHTQARALDLAAQHSRISTEFEAAQLSLGRLQANFAEQTQQLLLSQEQATQFKSEAQTLRALLEQFKPVPAPAPSPKSGRTKRGQA</sequence>
<dbReference type="RefSeq" id="WP_184300370.1">
    <property type="nucleotide sequence ID" value="NZ_JACHLP010000005.1"/>
</dbReference>
<comment type="caution">
    <text evidence="4">The sequence shown here is derived from an EMBL/GenBank/DDBJ whole genome shotgun (WGS) entry which is preliminary data.</text>
</comment>
<proteinExistence type="predicted"/>
<feature type="domain" description="KfrA N-terminal DNA-binding" evidence="3">
    <location>
        <begin position="29"/>
        <end position="139"/>
    </location>
</feature>
<evidence type="ECO:0000256" key="2">
    <source>
        <dbReference type="SAM" id="MobiDB-lite"/>
    </source>
</evidence>
<gene>
    <name evidence="4" type="ORF">HNP55_002788</name>
</gene>
<evidence type="ECO:0000313" key="5">
    <source>
        <dbReference type="Proteomes" id="UP000562027"/>
    </source>
</evidence>
<keyword evidence="4" id="KW-0269">Exonuclease</keyword>
<organism evidence="4 5">
    <name type="scientific">Roseateles oligotrophus</name>
    <dbReference type="NCBI Taxonomy" id="1769250"/>
    <lineage>
        <taxon>Bacteria</taxon>
        <taxon>Pseudomonadati</taxon>
        <taxon>Pseudomonadota</taxon>
        <taxon>Betaproteobacteria</taxon>
        <taxon>Burkholderiales</taxon>
        <taxon>Sphaerotilaceae</taxon>
        <taxon>Roseateles</taxon>
    </lineage>
</organism>
<dbReference type="InterPro" id="IPR021104">
    <property type="entry name" value="KfrA_DNA-bd_N"/>
</dbReference>
<keyword evidence="5" id="KW-1185">Reference proteome</keyword>
<accession>A0A840LC70</accession>
<name>A0A840LC70_9BURK</name>
<evidence type="ECO:0000313" key="4">
    <source>
        <dbReference type="EMBL" id="MBB4844252.1"/>
    </source>
</evidence>
<protein>
    <submittedName>
        <fullName evidence="4">DNA repair exonuclease SbcCD ATPase subunit</fullName>
    </submittedName>
</protein>
<feature type="coiled-coil region" evidence="1">
    <location>
        <begin position="225"/>
        <end position="252"/>
    </location>
</feature>